<dbReference type="OrthoDB" id="2014201at2759"/>
<accession>A0A8S1F8W7</accession>
<feature type="transmembrane region" description="Helical" evidence="1">
    <location>
        <begin position="291"/>
        <end position="308"/>
    </location>
</feature>
<organism evidence="3 4">
    <name type="scientific">Caenorhabditis bovis</name>
    <dbReference type="NCBI Taxonomy" id="2654633"/>
    <lineage>
        <taxon>Eukaryota</taxon>
        <taxon>Metazoa</taxon>
        <taxon>Ecdysozoa</taxon>
        <taxon>Nematoda</taxon>
        <taxon>Chromadorea</taxon>
        <taxon>Rhabditida</taxon>
        <taxon>Rhabditina</taxon>
        <taxon>Rhabditomorpha</taxon>
        <taxon>Rhabditoidea</taxon>
        <taxon>Rhabditidae</taxon>
        <taxon>Peloderinae</taxon>
        <taxon>Caenorhabditis</taxon>
    </lineage>
</organism>
<evidence type="ECO:0000256" key="1">
    <source>
        <dbReference type="SAM" id="Phobius"/>
    </source>
</evidence>
<sequence>MSSPRQKLAAFIIICFAGLVVSEKFAYVSVLSSDSFLTAAKVLAHRLKSFNTTIPYIVIVTEDISFESIDSLKSQGVVVIHDKKIDTPYIKTHKARKYHYTKIRLWEMEEYDAITHLDLDVLPLTDISSIFHCGTFCASFRHSDMFNSGVFVLKPNKTIFYDMVQRVQSLPSYDGGDQGFLNSYFSDLKYAPMFNASDPFHQPYNSSMRRLSAAFNYDIGMYYLNGGRYLIEPKIIHYTLGPTKPWIWWTYPLFDLNYVWLEARQITESAAGDFYIISEVKAHRQSYVSHLIYIIAILLSLQIVPMAYHPTPTWIFFSINTSWAAVTLSTMYAKIRRGIQPPVIDALLVLFLILATHSISGLIVGNITPFSKKVVTVIAVIVINQIAISFYIRHILFETVFTNNRCKMLKNRIRRP</sequence>
<dbReference type="SUPFAM" id="SSF53448">
    <property type="entry name" value="Nucleotide-diphospho-sugar transferases"/>
    <property type="match status" value="1"/>
</dbReference>
<keyword evidence="1" id="KW-1133">Transmembrane helix</keyword>
<feature type="chain" id="PRO_5035948089" evidence="2">
    <location>
        <begin position="23"/>
        <end position="416"/>
    </location>
</feature>
<keyword evidence="4" id="KW-1185">Reference proteome</keyword>
<comment type="caution">
    <text evidence="3">The sequence shown here is derived from an EMBL/GenBank/DDBJ whole genome shotgun (WGS) entry which is preliminary data.</text>
</comment>
<name>A0A8S1F8W7_9PELO</name>
<evidence type="ECO:0000256" key="2">
    <source>
        <dbReference type="SAM" id="SignalP"/>
    </source>
</evidence>
<gene>
    <name evidence="3" type="ORF">CBOVIS_LOCUS11893</name>
</gene>
<protein>
    <submittedName>
        <fullName evidence="3">Uncharacterized protein</fullName>
    </submittedName>
</protein>
<keyword evidence="1" id="KW-0812">Transmembrane</keyword>
<feature type="transmembrane region" description="Helical" evidence="1">
    <location>
        <begin position="314"/>
        <end position="335"/>
    </location>
</feature>
<dbReference type="Proteomes" id="UP000494206">
    <property type="component" value="Unassembled WGS sequence"/>
</dbReference>
<dbReference type="InterPro" id="IPR050587">
    <property type="entry name" value="GNT1/Glycosyltrans_8"/>
</dbReference>
<dbReference type="InterPro" id="IPR029044">
    <property type="entry name" value="Nucleotide-diphossugar_trans"/>
</dbReference>
<feature type="transmembrane region" description="Helical" evidence="1">
    <location>
        <begin position="347"/>
        <end position="368"/>
    </location>
</feature>
<evidence type="ECO:0000313" key="4">
    <source>
        <dbReference type="Proteomes" id="UP000494206"/>
    </source>
</evidence>
<reference evidence="3 4" key="1">
    <citation type="submission" date="2020-04" db="EMBL/GenBank/DDBJ databases">
        <authorList>
            <person name="Laetsch R D."/>
            <person name="Stevens L."/>
            <person name="Kumar S."/>
            <person name="Blaxter L. M."/>
        </authorList>
    </citation>
    <scope>NUCLEOTIDE SEQUENCE [LARGE SCALE GENOMIC DNA]</scope>
</reference>
<dbReference type="AlphaFoldDB" id="A0A8S1F8W7"/>
<feature type="transmembrane region" description="Helical" evidence="1">
    <location>
        <begin position="374"/>
        <end position="392"/>
    </location>
</feature>
<dbReference type="CDD" id="cd02537">
    <property type="entry name" value="GT8_Glycogenin"/>
    <property type="match status" value="1"/>
</dbReference>
<proteinExistence type="predicted"/>
<keyword evidence="1" id="KW-0472">Membrane</keyword>
<evidence type="ECO:0000313" key="3">
    <source>
        <dbReference type="EMBL" id="CAB3410359.1"/>
    </source>
</evidence>
<dbReference type="PANTHER" id="PTHR11183">
    <property type="entry name" value="GLYCOGENIN SUBFAMILY MEMBER"/>
    <property type="match status" value="1"/>
</dbReference>
<dbReference type="Gene3D" id="3.90.550.10">
    <property type="entry name" value="Spore Coat Polysaccharide Biosynthesis Protein SpsA, Chain A"/>
    <property type="match status" value="1"/>
</dbReference>
<keyword evidence="2" id="KW-0732">Signal</keyword>
<dbReference type="EMBL" id="CADEPM010000010">
    <property type="protein sequence ID" value="CAB3410359.1"/>
    <property type="molecule type" value="Genomic_DNA"/>
</dbReference>
<feature type="signal peptide" evidence="2">
    <location>
        <begin position="1"/>
        <end position="22"/>
    </location>
</feature>